<dbReference type="Proteomes" id="UP000178109">
    <property type="component" value="Unassembled WGS sequence"/>
</dbReference>
<feature type="transmembrane region" description="Helical" evidence="5">
    <location>
        <begin position="36"/>
        <end position="55"/>
    </location>
</feature>
<evidence type="ECO:0008006" key="8">
    <source>
        <dbReference type="Google" id="ProtNLM"/>
    </source>
</evidence>
<dbReference type="InterPro" id="IPR003689">
    <property type="entry name" value="ZIP"/>
</dbReference>
<keyword evidence="4 5" id="KW-0472">Membrane</keyword>
<evidence type="ECO:0000256" key="3">
    <source>
        <dbReference type="ARBA" id="ARBA00022989"/>
    </source>
</evidence>
<dbReference type="AlphaFoldDB" id="A0A1G2BP62"/>
<proteinExistence type="predicted"/>
<organism evidence="6 7">
    <name type="scientific">Candidatus Komeilibacteria bacterium RIFCSPLOWO2_02_FULL_48_11</name>
    <dbReference type="NCBI Taxonomy" id="1798553"/>
    <lineage>
        <taxon>Bacteria</taxon>
        <taxon>Candidatus Komeiliibacteriota</taxon>
    </lineage>
</organism>
<evidence type="ECO:0000256" key="1">
    <source>
        <dbReference type="ARBA" id="ARBA00004141"/>
    </source>
</evidence>
<comment type="subcellular location">
    <subcellularLocation>
        <location evidence="1">Membrane</location>
        <topology evidence="1">Multi-pass membrane protein</topology>
    </subcellularLocation>
</comment>
<dbReference type="GO" id="GO:0005385">
    <property type="term" value="F:zinc ion transmembrane transporter activity"/>
    <property type="evidence" value="ECO:0007669"/>
    <property type="project" value="TreeGrafter"/>
</dbReference>
<feature type="transmembrane region" description="Helical" evidence="5">
    <location>
        <begin position="61"/>
        <end position="82"/>
    </location>
</feature>
<dbReference type="Pfam" id="PF02535">
    <property type="entry name" value="Zip"/>
    <property type="match status" value="2"/>
</dbReference>
<feature type="transmembrane region" description="Helical" evidence="5">
    <location>
        <begin position="228"/>
        <end position="248"/>
    </location>
</feature>
<sequence>MLIYSIIATFIVSLISIVGILAFFPTDRRSARMLRTFVSLAVGALLAVVFFDILPEMAQDAPLSLNVMFGTVLGSIFFFFIIEKIIHYHHCTCEDKAKGRYKTHLIVNNLFGDGIHNFIDGTIIAGAFLTDFRLGLVTTVAVIFHEIPQEVADFSILVYSGLSRMRAAVFNVAFGLTSVLGAGATYFIAQQIENIIPYLLAIAAGNFIYLAMADLIPELQHEDKRHYVWQQLIWVGLGVALVYGVGLLF</sequence>
<protein>
    <recommendedName>
        <fullName evidence="8">ZIP zinc transporter</fullName>
    </recommendedName>
</protein>
<dbReference type="GO" id="GO:0006882">
    <property type="term" value="P:intracellular zinc ion homeostasis"/>
    <property type="evidence" value="ECO:0007669"/>
    <property type="project" value="TreeGrafter"/>
</dbReference>
<feature type="transmembrane region" description="Helical" evidence="5">
    <location>
        <begin position="195"/>
        <end position="216"/>
    </location>
</feature>
<dbReference type="PANTHER" id="PTHR16950">
    <property type="entry name" value="ZINC TRANSPORTER SLC39A7 HISTIDINE-RICH MEMBRANE PROTEIN KE4"/>
    <property type="match status" value="1"/>
</dbReference>
<dbReference type="GO" id="GO:0016020">
    <property type="term" value="C:membrane"/>
    <property type="evidence" value="ECO:0007669"/>
    <property type="project" value="UniProtKB-SubCell"/>
</dbReference>
<evidence type="ECO:0000313" key="6">
    <source>
        <dbReference type="EMBL" id="OGY90925.1"/>
    </source>
</evidence>
<feature type="transmembrane region" description="Helical" evidence="5">
    <location>
        <begin position="168"/>
        <end position="189"/>
    </location>
</feature>
<dbReference type="STRING" id="1798553.A3H70_01760"/>
<dbReference type="PANTHER" id="PTHR16950:SF17">
    <property type="entry name" value="ZRT (ZRT), IRT- (IRT-) LIKE PROTEIN TRANSPORTER"/>
    <property type="match status" value="1"/>
</dbReference>
<keyword evidence="2 5" id="KW-0812">Transmembrane</keyword>
<evidence type="ECO:0000313" key="7">
    <source>
        <dbReference type="Proteomes" id="UP000178109"/>
    </source>
</evidence>
<evidence type="ECO:0000256" key="2">
    <source>
        <dbReference type="ARBA" id="ARBA00022692"/>
    </source>
</evidence>
<accession>A0A1G2BP62</accession>
<reference evidence="6 7" key="1">
    <citation type="journal article" date="2016" name="Nat. Commun.">
        <title>Thousands of microbial genomes shed light on interconnected biogeochemical processes in an aquifer system.</title>
        <authorList>
            <person name="Anantharaman K."/>
            <person name="Brown C.T."/>
            <person name="Hug L.A."/>
            <person name="Sharon I."/>
            <person name="Castelle C.J."/>
            <person name="Probst A.J."/>
            <person name="Thomas B.C."/>
            <person name="Singh A."/>
            <person name="Wilkins M.J."/>
            <person name="Karaoz U."/>
            <person name="Brodie E.L."/>
            <person name="Williams K.H."/>
            <person name="Hubbard S.S."/>
            <person name="Banfield J.F."/>
        </authorList>
    </citation>
    <scope>NUCLEOTIDE SEQUENCE [LARGE SCALE GENOMIC DNA]</scope>
</reference>
<evidence type="ECO:0000256" key="4">
    <source>
        <dbReference type="ARBA" id="ARBA00023136"/>
    </source>
</evidence>
<dbReference type="EMBL" id="MHKO01000058">
    <property type="protein sequence ID" value="OGY90925.1"/>
    <property type="molecule type" value="Genomic_DNA"/>
</dbReference>
<feature type="transmembrane region" description="Helical" evidence="5">
    <location>
        <begin position="6"/>
        <end position="24"/>
    </location>
</feature>
<name>A0A1G2BP62_9BACT</name>
<keyword evidence="3 5" id="KW-1133">Transmembrane helix</keyword>
<gene>
    <name evidence="6" type="ORF">A3H70_01760</name>
</gene>
<comment type="caution">
    <text evidence="6">The sequence shown here is derived from an EMBL/GenBank/DDBJ whole genome shotgun (WGS) entry which is preliminary data.</text>
</comment>
<evidence type="ECO:0000256" key="5">
    <source>
        <dbReference type="SAM" id="Phobius"/>
    </source>
</evidence>